<comment type="caution">
    <text evidence="2">The sequence shown here is derived from an EMBL/GenBank/DDBJ whole genome shotgun (WGS) entry which is preliminary data.</text>
</comment>
<organism evidence="2 3">
    <name type="scientific">Caenorhabditis angaria</name>
    <dbReference type="NCBI Taxonomy" id="860376"/>
    <lineage>
        <taxon>Eukaryota</taxon>
        <taxon>Metazoa</taxon>
        <taxon>Ecdysozoa</taxon>
        <taxon>Nematoda</taxon>
        <taxon>Chromadorea</taxon>
        <taxon>Rhabditida</taxon>
        <taxon>Rhabditina</taxon>
        <taxon>Rhabditomorpha</taxon>
        <taxon>Rhabditoidea</taxon>
        <taxon>Rhabditidae</taxon>
        <taxon>Peloderinae</taxon>
        <taxon>Caenorhabditis</taxon>
    </lineage>
</organism>
<dbReference type="CDD" id="cd00037">
    <property type="entry name" value="CLECT"/>
    <property type="match status" value="1"/>
</dbReference>
<dbReference type="InterPro" id="IPR016187">
    <property type="entry name" value="CTDL_fold"/>
</dbReference>
<dbReference type="EMBL" id="CANHGI010000002">
    <property type="protein sequence ID" value="CAI5443653.1"/>
    <property type="molecule type" value="Genomic_DNA"/>
</dbReference>
<feature type="signal peptide" evidence="1">
    <location>
        <begin position="1"/>
        <end position="15"/>
    </location>
</feature>
<evidence type="ECO:0000313" key="3">
    <source>
        <dbReference type="Proteomes" id="UP001152747"/>
    </source>
</evidence>
<accession>A0A9P1IFJ6</accession>
<evidence type="ECO:0000256" key="1">
    <source>
        <dbReference type="SAM" id="SignalP"/>
    </source>
</evidence>
<name>A0A9P1IFJ6_9PELO</name>
<keyword evidence="3" id="KW-1185">Reference proteome</keyword>
<dbReference type="PANTHER" id="PTHR23124">
    <property type="entry name" value="C-TYPE LECTIN DOMAIN-CONTAINING PROTEIN-RELATED-RELATED"/>
    <property type="match status" value="1"/>
</dbReference>
<gene>
    <name evidence="2" type="ORF">CAMP_LOCUS6290</name>
</gene>
<dbReference type="Proteomes" id="UP001152747">
    <property type="component" value="Unassembled WGS sequence"/>
</dbReference>
<reference evidence="2" key="1">
    <citation type="submission" date="2022-11" db="EMBL/GenBank/DDBJ databases">
        <authorList>
            <person name="Kikuchi T."/>
        </authorList>
    </citation>
    <scope>NUCLEOTIDE SEQUENCE</scope>
    <source>
        <strain evidence="2">PS1010</strain>
    </source>
</reference>
<protein>
    <recommendedName>
        <fullName evidence="4">C-type lectin domain-containing protein</fullName>
    </recommendedName>
</protein>
<sequence length="220" mass="25018">MRFFLLFLLISPIFGYIQEIQEDQDQEECVEEDGLQQDAGISVRKTIYTTRCRDDYQIFYRKNQKTAAWCLKIKFSQNPISQVTAKKMCAEDGAVLSLFDNEEESKQLFAKLSAAETNNQFVRIDGERKSHCHSDQSIRSDPSCRAGEAFNMLNSQTDPNFTKNSFLPGDPNYAFKDPNPNAENCLTIWTNRQKIIDNACVPSPPQGPIRGVLCGKEPED</sequence>
<feature type="chain" id="PRO_5040432489" description="C-type lectin domain-containing protein" evidence="1">
    <location>
        <begin position="16"/>
        <end position="220"/>
    </location>
</feature>
<dbReference type="InterPro" id="IPR016186">
    <property type="entry name" value="C-type_lectin-like/link_sf"/>
</dbReference>
<dbReference type="SUPFAM" id="SSF56436">
    <property type="entry name" value="C-type lectin-like"/>
    <property type="match status" value="1"/>
</dbReference>
<dbReference type="Gene3D" id="3.10.100.10">
    <property type="entry name" value="Mannose-Binding Protein A, subunit A"/>
    <property type="match status" value="1"/>
</dbReference>
<keyword evidence="1" id="KW-0732">Signal</keyword>
<dbReference type="OrthoDB" id="5830968at2759"/>
<evidence type="ECO:0008006" key="4">
    <source>
        <dbReference type="Google" id="ProtNLM"/>
    </source>
</evidence>
<evidence type="ECO:0000313" key="2">
    <source>
        <dbReference type="EMBL" id="CAI5443653.1"/>
    </source>
</evidence>
<proteinExistence type="predicted"/>
<dbReference type="PANTHER" id="PTHR23124:SF140">
    <property type="entry name" value="C-TYPE LECTIN DOMAIN-CONTAINING PROTEIN 158"/>
    <property type="match status" value="1"/>
</dbReference>
<dbReference type="AlphaFoldDB" id="A0A9P1IFJ6"/>